<keyword evidence="4" id="KW-1185">Reference proteome</keyword>
<dbReference type="InterPro" id="IPR052893">
    <property type="entry name" value="TCS_response_regulator"/>
</dbReference>
<dbReference type="GO" id="GO:0000160">
    <property type="term" value="P:phosphorelay signal transduction system"/>
    <property type="evidence" value="ECO:0007669"/>
    <property type="project" value="InterPro"/>
</dbReference>
<dbReference type="InterPro" id="IPR001789">
    <property type="entry name" value="Sig_transdc_resp-reg_receiver"/>
</dbReference>
<sequence>MNTVSTSSQETTFSKNGILFYLVDDDDLFHLIHNRFIKSQLPDAEIVNFMDPREALSTILENTQNPGIVLLDLNMPYMTGWEWLAAFSKQADLSTLALSIFILSSSDSNQDRAKVKDYPFVKGYLVKPLAQADISKIIS</sequence>
<evidence type="ECO:0000313" key="4">
    <source>
        <dbReference type="Proteomes" id="UP001232063"/>
    </source>
</evidence>
<organism evidence="3 4">
    <name type="scientific">Xanthocytophaga agilis</name>
    <dbReference type="NCBI Taxonomy" id="3048010"/>
    <lineage>
        <taxon>Bacteria</taxon>
        <taxon>Pseudomonadati</taxon>
        <taxon>Bacteroidota</taxon>
        <taxon>Cytophagia</taxon>
        <taxon>Cytophagales</taxon>
        <taxon>Rhodocytophagaceae</taxon>
        <taxon>Xanthocytophaga</taxon>
    </lineage>
</organism>
<proteinExistence type="predicted"/>
<dbReference type="Gene3D" id="3.40.50.2300">
    <property type="match status" value="1"/>
</dbReference>
<feature type="domain" description="Response regulatory" evidence="2">
    <location>
        <begin position="19"/>
        <end position="139"/>
    </location>
</feature>
<comment type="caution">
    <text evidence="3">The sequence shown here is derived from an EMBL/GenBank/DDBJ whole genome shotgun (WGS) entry which is preliminary data.</text>
</comment>
<evidence type="ECO:0000259" key="2">
    <source>
        <dbReference type="PROSITE" id="PS50110"/>
    </source>
</evidence>
<reference evidence="3" key="1">
    <citation type="submission" date="2023-05" db="EMBL/GenBank/DDBJ databases">
        <authorList>
            <person name="Zhang X."/>
        </authorList>
    </citation>
    <scope>NUCLEOTIDE SEQUENCE</scope>
    <source>
        <strain evidence="3">BD1B2-1</strain>
    </source>
</reference>
<dbReference type="PROSITE" id="PS50110">
    <property type="entry name" value="RESPONSE_REGULATORY"/>
    <property type="match status" value="1"/>
</dbReference>
<keyword evidence="1" id="KW-0597">Phosphoprotein</keyword>
<dbReference type="AlphaFoldDB" id="A0AAE3R6V0"/>
<dbReference type="InterPro" id="IPR011006">
    <property type="entry name" value="CheY-like_superfamily"/>
</dbReference>
<dbReference type="PANTHER" id="PTHR44520:SF2">
    <property type="entry name" value="RESPONSE REGULATOR RCP1"/>
    <property type="match status" value="1"/>
</dbReference>
<dbReference type="EMBL" id="JASJOU010000006">
    <property type="protein sequence ID" value="MDJ1502677.1"/>
    <property type="molecule type" value="Genomic_DNA"/>
</dbReference>
<accession>A0AAE3R6V0</accession>
<dbReference type="RefSeq" id="WP_314512888.1">
    <property type="nucleotide sequence ID" value="NZ_JASJOU010000006.1"/>
</dbReference>
<dbReference type="SMART" id="SM00448">
    <property type="entry name" value="REC"/>
    <property type="match status" value="1"/>
</dbReference>
<protein>
    <submittedName>
        <fullName evidence="3">Response regulator</fullName>
    </submittedName>
</protein>
<dbReference type="Proteomes" id="UP001232063">
    <property type="component" value="Unassembled WGS sequence"/>
</dbReference>
<dbReference type="SUPFAM" id="SSF52172">
    <property type="entry name" value="CheY-like"/>
    <property type="match status" value="1"/>
</dbReference>
<evidence type="ECO:0000256" key="1">
    <source>
        <dbReference type="PROSITE-ProRule" id="PRU00169"/>
    </source>
</evidence>
<evidence type="ECO:0000313" key="3">
    <source>
        <dbReference type="EMBL" id="MDJ1502677.1"/>
    </source>
</evidence>
<dbReference type="PANTHER" id="PTHR44520">
    <property type="entry name" value="RESPONSE REGULATOR RCP1-RELATED"/>
    <property type="match status" value="1"/>
</dbReference>
<dbReference type="Pfam" id="PF00072">
    <property type="entry name" value="Response_reg"/>
    <property type="match status" value="1"/>
</dbReference>
<gene>
    <name evidence="3" type="ORF">QNI22_18560</name>
</gene>
<name>A0AAE3R6V0_9BACT</name>
<feature type="modified residue" description="4-aspartylphosphate" evidence="1">
    <location>
        <position position="72"/>
    </location>
</feature>